<dbReference type="PANTHER" id="PTHR33420">
    <property type="entry name" value="FIMBRIAL SUBUNIT ELFA-RELATED"/>
    <property type="match status" value="1"/>
</dbReference>
<evidence type="ECO:0000259" key="2">
    <source>
        <dbReference type="Pfam" id="PF00419"/>
    </source>
</evidence>
<dbReference type="InterPro" id="IPR008966">
    <property type="entry name" value="Adhesion_dom_sf"/>
</dbReference>
<dbReference type="AlphaFoldDB" id="A0A379FZN9"/>
<dbReference type="Proteomes" id="UP000255129">
    <property type="component" value="Unassembled WGS sequence"/>
</dbReference>
<dbReference type="SUPFAM" id="SSF49401">
    <property type="entry name" value="Bacterial adhesins"/>
    <property type="match status" value="1"/>
</dbReference>
<dbReference type="GO" id="GO:0009289">
    <property type="term" value="C:pilus"/>
    <property type="evidence" value="ECO:0007669"/>
    <property type="project" value="InterPro"/>
</dbReference>
<reference evidence="3 4" key="1">
    <citation type="submission" date="2018-06" db="EMBL/GenBank/DDBJ databases">
        <authorList>
            <consortium name="Pathogen Informatics"/>
            <person name="Doyle S."/>
        </authorList>
    </citation>
    <scope>NUCLEOTIDE SEQUENCE [LARGE SCALE GENOMIC DNA]</scope>
    <source>
        <strain evidence="3 4">NCTC12026</strain>
    </source>
</reference>
<dbReference type="PANTHER" id="PTHR33420:SF4">
    <property type="entry name" value="FIMBRIAL-LIKE PROTEIN FIMF"/>
    <property type="match status" value="1"/>
</dbReference>
<dbReference type="GO" id="GO:0043709">
    <property type="term" value="P:cell adhesion involved in single-species biofilm formation"/>
    <property type="evidence" value="ECO:0007669"/>
    <property type="project" value="TreeGrafter"/>
</dbReference>
<feature type="domain" description="Fimbrial-type adhesion" evidence="2">
    <location>
        <begin position="28"/>
        <end position="173"/>
    </location>
</feature>
<dbReference type="InterPro" id="IPR000259">
    <property type="entry name" value="Adhesion_dom_fimbrial"/>
</dbReference>
<evidence type="ECO:0000313" key="4">
    <source>
        <dbReference type="Proteomes" id="UP000255129"/>
    </source>
</evidence>
<proteinExistence type="predicted"/>
<name>A0A379FZN9_9GAMM</name>
<evidence type="ECO:0000313" key="3">
    <source>
        <dbReference type="EMBL" id="SUC34155.1"/>
    </source>
</evidence>
<feature type="chain" id="PRO_5016598699" evidence="1">
    <location>
        <begin position="24"/>
        <end position="174"/>
    </location>
</feature>
<keyword evidence="1" id="KW-0732">Signal</keyword>
<dbReference type="InterPro" id="IPR050263">
    <property type="entry name" value="Bact_Fimbrial_Adh_Pro"/>
</dbReference>
<dbReference type="Pfam" id="PF00419">
    <property type="entry name" value="Fimbrial"/>
    <property type="match status" value="1"/>
</dbReference>
<gene>
    <name evidence="3" type="primary">fimF_4</name>
    <name evidence="3" type="ORF">NCTC12026_00484</name>
</gene>
<dbReference type="RefSeq" id="WP_006813786.1">
    <property type="nucleotide sequence ID" value="NZ_AP018946.1"/>
</dbReference>
<dbReference type="InterPro" id="IPR036937">
    <property type="entry name" value="Adhesion_dom_fimbrial_sf"/>
</dbReference>
<dbReference type="EMBL" id="UGUA01000002">
    <property type="protein sequence ID" value="SUC34155.1"/>
    <property type="molecule type" value="Genomic_DNA"/>
</dbReference>
<dbReference type="OrthoDB" id="6466381at2"/>
<accession>A0A379FZN9</accession>
<dbReference type="Gene3D" id="2.60.40.1090">
    <property type="entry name" value="Fimbrial-type adhesion domain"/>
    <property type="match status" value="1"/>
</dbReference>
<protein>
    <submittedName>
        <fullName evidence="3">Long polar fimbrial protein LpfA</fullName>
    </submittedName>
</protein>
<feature type="signal peptide" evidence="1">
    <location>
        <begin position="1"/>
        <end position="23"/>
    </location>
</feature>
<evidence type="ECO:0000256" key="1">
    <source>
        <dbReference type="SAM" id="SignalP"/>
    </source>
</evidence>
<organism evidence="3 4">
    <name type="scientific">Providencia rustigianii</name>
    <dbReference type="NCBI Taxonomy" id="158850"/>
    <lineage>
        <taxon>Bacteria</taxon>
        <taxon>Pseudomonadati</taxon>
        <taxon>Pseudomonadota</taxon>
        <taxon>Gammaproteobacteria</taxon>
        <taxon>Enterobacterales</taxon>
        <taxon>Morganellaceae</taxon>
        <taxon>Providencia</taxon>
    </lineage>
</organism>
<sequence>MKKYTFTVLIAGITFLPNSLTFAADGTIEFIGDIIDQACEIKTESKNIQVQLGRIPKANLPNVGSKSIPVKFTITLVNCPVSINSATVSFDATSFPGDNSVIALKAIPNAASGVGVQLTDNKSAVITLLTPSNEYPILPTVENSLDFTANYIAKAIPVVAGSANASATFLISYN</sequence>